<evidence type="ECO:0000256" key="8">
    <source>
        <dbReference type="ARBA" id="ARBA00038436"/>
    </source>
</evidence>
<evidence type="ECO:0000256" key="9">
    <source>
        <dbReference type="RuleBase" id="RU369079"/>
    </source>
</evidence>
<dbReference type="PANTHER" id="PTHR35011:SF2">
    <property type="entry name" value="2,3-DIKETO-L-GULONATE TRAP TRANSPORTER SMALL PERMEASE PROTEIN YIAM"/>
    <property type="match status" value="1"/>
</dbReference>
<dbReference type="PANTHER" id="PTHR35011">
    <property type="entry name" value="2,3-DIKETO-L-GULONATE TRAP TRANSPORTER SMALL PERMEASE PROTEIN YIAM"/>
    <property type="match status" value="1"/>
</dbReference>
<dbReference type="RefSeq" id="WP_007804022.1">
    <property type="nucleotide sequence ID" value="NZ_DS022280.1"/>
</dbReference>
<keyword evidence="2 9" id="KW-0813">Transport</keyword>
<keyword evidence="3" id="KW-1003">Cell membrane</keyword>
<accession>Q0FMF6</accession>
<dbReference type="GO" id="GO:0015740">
    <property type="term" value="P:C4-dicarboxylate transport"/>
    <property type="evidence" value="ECO:0007669"/>
    <property type="project" value="TreeGrafter"/>
</dbReference>
<dbReference type="STRING" id="314265.R2601_00580"/>
<organism evidence="11 12">
    <name type="scientific">Salipiger bermudensis (strain DSM 26914 / JCM 13377 / KCTC 12554 / HTCC2601)</name>
    <name type="common">Pelagibaca bermudensis</name>
    <dbReference type="NCBI Taxonomy" id="314265"/>
    <lineage>
        <taxon>Bacteria</taxon>
        <taxon>Pseudomonadati</taxon>
        <taxon>Pseudomonadota</taxon>
        <taxon>Alphaproteobacteria</taxon>
        <taxon>Rhodobacterales</taxon>
        <taxon>Roseobacteraceae</taxon>
        <taxon>Salipiger</taxon>
    </lineage>
</organism>
<dbReference type="Proteomes" id="UP000006230">
    <property type="component" value="Unassembled WGS sequence"/>
</dbReference>
<dbReference type="AlphaFoldDB" id="Q0FMF6"/>
<comment type="caution">
    <text evidence="11">The sequence shown here is derived from an EMBL/GenBank/DDBJ whole genome shotgun (WGS) entry which is preliminary data.</text>
</comment>
<dbReference type="EMBL" id="AATQ01000027">
    <property type="protein sequence ID" value="EAU45442.1"/>
    <property type="molecule type" value="Genomic_DNA"/>
</dbReference>
<name>Q0FMF6_SALBH</name>
<keyword evidence="5 9" id="KW-0812">Transmembrane</keyword>
<keyword evidence="12" id="KW-1185">Reference proteome</keyword>
<dbReference type="eggNOG" id="COG3090">
    <property type="taxonomic scope" value="Bacteria"/>
</dbReference>
<comment type="subcellular location">
    <subcellularLocation>
        <location evidence="1 9">Cell inner membrane</location>
        <topology evidence="1 9">Multi-pass membrane protein</topology>
    </subcellularLocation>
</comment>
<comment type="subunit">
    <text evidence="9">The complex comprises the extracytoplasmic solute receptor protein and the two transmembrane proteins.</text>
</comment>
<feature type="transmembrane region" description="Helical" evidence="9">
    <location>
        <begin position="145"/>
        <end position="164"/>
    </location>
</feature>
<feature type="transmembrane region" description="Helical" evidence="9">
    <location>
        <begin position="38"/>
        <end position="60"/>
    </location>
</feature>
<keyword evidence="7 9" id="KW-0472">Membrane</keyword>
<evidence type="ECO:0000256" key="2">
    <source>
        <dbReference type="ARBA" id="ARBA00022448"/>
    </source>
</evidence>
<comment type="function">
    <text evidence="9">Part of the tripartite ATP-independent periplasmic (TRAP) transport system.</text>
</comment>
<dbReference type="Pfam" id="PF04290">
    <property type="entry name" value="DctQ"/>
    <property type="match status" value="1"/>
</dbReference>
<evidence type="ECO:0000256" key="4">
    <source>
        <dbReference type="ARBA" id="ARBA00022519"/>
    </source>
</evidence>
<comment type="similarity">
    <text evidence="8 9">Belongs to the TRAP transporter small permease family.</text>
</comment>
<evidence type="ECO:0000259" key="10">
    <source>
        <dbReference type="Pfam" id="PF04290"/>
    </source>
</evidence>
<dbReference type="InterPro" id="IPR007387">
    <property type="entry name" value="TRAP_DctQ"/>
</dbReference>
<feature type="domain" description="Tripartite ATP-independent periplasmic transporters DctQ component" evidence="10">
    <location>
        <begin position="46"/>
        <end position="168"/>
    </location>
</feature>
<sequence>MPDRTTSNSDTSGSLTASPLLRIPGLCLTILRRIVDVAALLLLAYMSCAILAQIIGRYFFNYSIAWSEETATFAQVWLILLGAGIAMRFNQHVGVDVLIRKAPLPVQRLCNGAGLLLGLWFLGVVVVGSLSMLSIGFMIKSPALQIPMAVPYMALPVGFGYFLIEFAVTTLPRVIDPDRAAASEKEEAKA</sequence>
<dbReference type="GO" id="GO:0005886">
    <property type="term" value="C:plasma membrane"/>
    <property type="evidence" value="ECO:0007669"/>
    <property type="project" value="UniProtKB-SubCell"/>
</dbReference>
<evidence type="ECO:0000256" key="7">
    <source>
        <dbReference type="ARBA" id="ARBA00023136"/>
    </source>
</evidence>
<reference evidence="11 12" key="1">
    <citation type="journal article" date="2010" name="J. Bacteriol.">
        <title>Genome sequences of Pelagibaca bermudensis HTCC2601T and Maritimibacter alkaliphilus HTCC2654T, the type strains of two marine Roseobacter genera.</title>
        <authorList>
            <person name="Thrash J.C."/>
            <person name="Cho J.C."/>
            <person name="Ferriera S."/>
            <person name="Johnson J."/>
            <person name="Vergin K.L."/>
            <person name="Giovannoni S.J."/>
        </authorList>
    </citation>
    <scope>NUCLEOTIDE SEQUENCE [LARGE SCALE GENOMIC DNA]</scope>
    <source>
        <strain evidence="12">DSM 26914 / JCM 13377 / KCTC 12554 / HTCC2601</strain>
    </source>
</reference>
<dbReference type="OrthoDB" id="4964541at2"/>
<dbReference type="InterPro" id="IPR055348">
    <property type="entry name" value="DctQ"/>
</dbReference>
<evidence type="ECO:0000256" key="1">
    <source>
        <dbReference type="ARBA" id="ARBA00004429"/>
    </source>
</evidence>
<gene>
    <name evidence="11" type="ORF">R2601_00580</name>
</gene>
<keyword evidence="6 9" id="KW-1133">Transmembrane helix</keyword>
<evidence type="ECO:0000256" key="5">
    <source>
        <dbReference type="ARBA" id="ARBA00022692"/>
    </source>
</evidence>
<feature type="transmembrane region" description="Helical" evidence="9">
    <location>
        <begin position="72"/>
        <end position="89"/>
    </location>
</feature>
<proteinExistence type="inferred from homology"/>
<evidence type="ECO:0000313" key="12">
    <source>
        <dbReference type="Proteomes" id="UP000006230"/>
    </source>
</evidence>
<dbReference type="GO" id="GO:0022857">
    <property type="term" value="F:transmembrane transporter activity"/>
    <property type="evidence" value="ECO:0007669"/>
    <property type="project" value="UniProtKB-UniRule"/>
</dbReference>
<protein>
    <recommendedName>
        <fullName evidence="9">TRAP transporter small permease protein</fullName>
    </recommendedName>
</protein>
<evidence type="ECO:0000256" key="6">
    <source>
        <dbReference type="ARBA" id="ARBA00022989"/>
    </source>
</evidence>
<evidence type="ECO:0000256" key="3">
    <source>
        <dbReference type="ARBA" id="ARBA00022475"/>
    </source>
</evidence>
<keyword evidence="4 9" id="KW-0997">Cell inner membrane</keyword>
<dbReference type="HOGENOM" id="CLU_086356_9_3_5"/>
<feature type="transmembrane region" description="Helical" evidence="9">
    <location>
        <begin position="109"/>
        <end position="139"/>
    </location>
</feature>
<evidence type="ECO:0000313" key="11">
    <source>
        <dbReference type="EMBL" id="EAU45442.1"/>
    </source>
</evidence>